<comment type="similarity">
    <text evidence="3">Belongs to the cytochrome P450 family.</text>
</comment>
<dbReference type="Pfam" id="PF00067">
    <property type="entry name" value="p450"/>
    <property type="match status" value="1"/>
</dbReference>
<dbReference type="GO" id="GO:0016020">
    <property type="term" value="C:membrane"/>
    <property type="evidence" value="ECO:0007669"/>
    <property type="project" value="UniProtKB-SubCell"/>
</dbReference>
<name>A0ABD1U900_9LAMI</name>
<proteinExistence type="inferred from homology"/>
<evidence type="ECO:0000256" key="5">
    <source>
        <dbReference type="ARBA" id="ARBA00022723"/>
    </source>
</evidence>
<evidence type="ECO:0000256" key="3">
    <source>
        <dbReference type="ARBA" id="ARBA00010617"/>
    </source>
</evidence>
<keyword evidence="8" id="KW-0503">Monooxygenase</keyword>
<dbReference type="PANTHER" id="PTHR47943">
    <property type="entry name" value="CYTOCHROME P450 93A3-LIKE"/>
    <property type="match status" value="1"/>
</dbReference>
<dbReference type="Gene3D" id="1.10.630.10">
    <property type="entry name" value="Cytochrome P450"/>
    <property type="match status" value="1"/>
</dbReference>
<evidence type="ECO:0000256" key="4">
    <source>
        <dbReference type="ARBA" id="ARBA00022617"/>
    </source>
</evidence>
<evidence type="ECO:0000256" key="8">
    <source>
        <dbReference type="ARBA" id="ARBA00023033"/>
    </source>
</evidence>
<dbReference type="GO" id="GO:0046872">
    <property type="term" value="F:metal ion binding"/>
    <property type="evidence" value="ECO:0007669"/>
    <property type="project" value="UniProtKB-KW"/>
</dbReference>
<reference evidence="12" key="1">
    <citation type="submission" date="2024-07" db="EMBL/GenBank/DDBJ databases">
        <title>Two chromosome-level genome assemblies of Korean endemic species Abeliophyllum distichum and Forsythia ovata (Oleaceae).</title>
        <authorList>
            <person name="Jang H."/>
        </authorList>
    </citation>
    <scope>NUCLEOTIDE SEQUENCE [LARGE SCALE GENOMIC DNA]</scope>
</reference>
<dbReference type="GO" id="GO:0004497">
    <property type="term" value="F:monooxygenase activity"/>
    <property type="evidence" value="ECO:0007669"/>
    <property type="project" value="UniProtKB-KW"/>
</dbReference>
<dbReference type="PRINTS" id="PR00463">
    <property type="entry name" value="EP450I"/>
</dbReference>
<gene>
    <name evidence="11" type="ORF">Fot_25426</name>
</gene>
<keyword evidence="4 10" id="KW-0349">Heme</keyword>
<evidence type="ECO:0000256" key="6">
    <source>
        <dbReference type="ARBA" id="ARBA00023002"/>
    </source>
</evidence>
<dbReference type="InterPro" id="IPR036396">
    <property type="entry name" value="Cyt_P450_sf"/>
</dbReference>
<dbReference type="Proteomes" id="UP001604277">
    <property type="component" value="Unassembled WGS sequence"/>
</dbReference>
<keyword evidence="12" id="KW-1185">Reference proteome</keyword>
<evidence type="ECO:0000256" key="7">
    <source>
        <dbReference type="ARBA" id="ARBA00023004"/>
    </source>
</evidence>
<protein>
    <submittedName>
        <fullName evidence="11">Cytochrome</fullName>
    </submittedName>
</protein>
<evidence type="ECO:0000313" key="11">
    <source>
        <dbReference type="EMBL" id="KAL2521503.1"/>
    </source>
</evidence>
<dbReference type="InterPro" id="IPR002401">
    <property type="entry name" value="Cyt_P450_E_grp-I"/>
</dbReference>
<evidence type="ECO:0000256" key="10">
    <source>
        <dbReference type="PIRSR" id="PIRSR602401-1"/>
    </source>
</evidence>
<comment type="subcellular location">
    <subcellularLocation>
        <location evidence="2">Membrane</location>
        <topology evidence="2">Single-pass membrane protein</topology>
    </subcellularLocation>
</comment>
<keyword evidence="6" id="KW-0560">Oxidoreductase</keyword>
<dbReference type="EMBL" id="JBFOLJ010000007">
    <property type="protein sequence ID" value="KAL2521503.1"/>
    <property type="molecule type" value="Genomic_DNA"/>
</dbReference>
<evidence type="ECO:0000256" key="1">
    <source>
        <dbReference type="ARBA" id="ARBA00001971"/>
    </source>
</evidence>
<accession>A0ABD1U900</accession>
<keyword evidence="9" id="KW-0472">Membrane</keyword>
<dbReference type="InterPro" id="IPR001128">
    <property type="entry name" value="Cyt_P450"/>
</dbReference>
<evidence type="ECO:0000256" key="2">
    <source>
        <dbReference type="ARBA" id="ARBA00004167"/>
    </source>
</evidence>
<comment type="cofactor">
    <cofactor evidence="1 10">
        <name>heme</name>
        <dbReference type="ChEBI" id="CHEBI:30413"/>
    </cofactor>
</comment>
<organism evidence="11 12">
    <name type="scientific">Forsythia ovata</name>
    <dbReference type="NCBI Taxonomy" id="205694"/>
    <lineage>
        <taxon>Eukaryota</taxon>
        <taxon>Viridiplantae</taxon>
        <taxon>Streptophyta</taxon>
        <taxon>Embryophyta</taxon>
        <taxon>Tracheophyta</taxon>
        <taxon>Spermatophyta</taxon>
        <taxon>Magnoliopsida</taxon>
        <taxon>eudicotyledons</taxon>
        <taxon>Gunneridae</taxon>
        <taxon>Pentapetalae</taxon>
        <taxon>asterids</taxon>
        <taxon>lamiids</taxon>
        <taxon>Lamiales</taxon>
        <taxon>Oleaceae</taxon>
        <taxon>Forsythieae</taxon>
        <taxon>Forsythia</taxon>
    </lineage>
</organism>
<dbReference type="SUPFAM" id="SSF48264">
    <property type="entry name" value="Cytochrome P450"/>
    <property type="match status" value="1"/>
</dbReference>
<evidence type="ECO:0000313" key="12">
    <source>
        <dbReference type="Proteomes" id="UP001604277"/>
    </source>
</evidence>
<sequence length="177" mass="20399">MKKLQKELEAVIGLDKMVEESDLDNLEYLNMVIKEALRLHLVATLLIPHASMEDCVVDGFYIPKASHVIVNIWAIGRDQKVWNEAEKFQLERFLGSDIDLRGRSFQLIPFGFGRRGCPRLQLGLVIVRLLVAQLVHCFHWELPIGMMPSDLNMDEYFGLVTTRAEHLMAIPTYRLHK</sequence>
<feature type="binding site" description="axial binding residue" evidence="10">
    <location>
        <position position="117"/>
    </location>
    <ligand>
        <name>heme</name>
        <dbReference type="ChEBI" id="CHEBI:30413"/>
    </ligand>
    <ligandPart>
        <name>Fe</name>
        <dbReference type="ChEBI" id="CHEBI:18248"/>
    </ligandPart>
</feature>
<dbReference type="AlphaFoldDB" id="A0ABD1U900"/>
<keyword evidence="7 10" id="KW-0408">Iron</keyword>
<keyword evidence="5 10" id="KW-0479">Metal-binding</keyword>
<dbReference type="PANTHER" id="PTHR47943:SF2">
    <property type="entry name" value="CYTOCHROME P450"/>
    <property type="match status" value="1"/>
</dbReference>
<evidence type="ECO:0000256" key="9">
    <source>
        <dbReference type="ARBA" id="ARBA00023136"/>
    </source>
</evidence>
<comment type="caution">
    <text evidence="11">The sequence shown here is derived from an EMBL/GenBank/DDBJ whole genome shotgun (WGS) entry which is preliminary data.</text>
</comment>